<dbReference type="AlphaFoldDB" id="A0AAD5NPL2"/>
<dbReference type="GO" id="GO:0005634">
    <property type="term" value="C:nucleus"/>
    <property type="evidence" value="ECO:0007669"/>
    <property type="project" value="TreeGrafter"/>
</dbReference>
<dbReference type="NCBIfam" id="TIGR01566">
    <property type="entry name" value="ZF_HD_prot_N"/>
    <property type="match status" value="1"/>
</dbReference>
<protein>
    <recommendedName>
        <fullName evidence="5">ZF-HD dimerization-type domain-containing protein</fullName>
    </recommendedName>
</protein>
<name>A0AAD5NPL2_ACENE</name>
<evidence type="ECO:0000313" key="7">
    <source>
        <dbReference type="Proteomes" id="UP001064489"/>
    </source>
</evidence>
<feature type="domain" description="ZF-HD dimerization-type" evidence="5">
    <location>
        <begin position="24"/>
        <end position="73"/>
    </location>
</feature>
<sequence>MMKKRQVVVKSSTTSSSMVRCIRYGECQKNHAANIGGYAVDGCREFMASGEQGTTSALTCAACGCHRNFHRREVETEALKVANAVHGMHVYGWPISASLAVYNWNNKRTAKVGNIGQIRHEEKSFYDEPLGRGRTKRSMMEVSQNKSFVEIVRGSQVDLKDRTWERKEQCLSMSWIKHKLTDEWLSRCAIEPLKAFSSISSVNRRLINIDFSFIASRRGKVDTDSLVKDCSLPKLVRFQNEEVVELYLMVIKGKGYGYLNQGDQLIEGYAGQSSIKQSGLGGTSGEERSSSPERSKDSKENKTSGNQNPYDSGKSSASNSLWDDDEARIGIPPKMPKKCSSPEKVNNRHWSLEVEITKVIEKGVAFGVNFNKSKDEEIQSDNGHLWNLVEEVAKIIVTGIALGFDFNGKENESAVVLASREIKDEARCRAEENQ</sequence>
<dbReference type="InterPro" id="IPR006456">
    <property type="entry name" value="ZF_HD_homeobox_Cys/His_dimer"/>
</dbReference>
<dbReference type="Proteomes" id="UP001064489">
    <property type="component" value="Chromosome 8"/>
</dbReference>
<dbReference type="EMBL" id="JAJSOW010000103">
    <property type="protein sequence ID" value="KAI9173736.1"/>
    <property type="molecule type" value="Genomic_DNA"/>
</dbReference>
<dbReference type="GO" id="GO:0008270">
    <property type="term" value="F:zinc ion binding"/>
    <property type="evidence" value="ECO:0007669"/>
    <property type="project" value="UniProtKB-KW"/>
</dbReference>
<accession>A0AAD5NPL2</accession>
<comment type="caution">
    <text evidence="6">The sequence shown here is derived from an EMBL/GenBank/DDBJ whole genome shotgun (WGS) entry which is preliminary data.</text>
</comment>
<proteinExistence type="predicted"/>
<keyword evidence="7" id="KW-1185">Reference proteome</keyword>
<dbReference type="PROSITE" id="PS51523">
    <property type="entry name" value="ZF_HD_DIMER"/>
    <property type="match status" value="1"/>
</dbReference>
<evidence type="ECO:0000256" key="1">
    <source>
        <dbReference type="ARBA" id="ARBA00022723"/>
    </source>
</evidence>
<reference evidence="6" key="2">
    <citation type="submission" date="2023-02" db="EMBL/GenBank/DDBJ databases">
        <authorList>
            <person name="Swenson N.G."/>
            <person name="Wegrzyn J.L."/>
            <person name="Mcevoy S.L."/>
        </authorList>
    </citation>
    <scope>NUCLEOTIDE SEQUENCE</scope>
    <source>
        <strain evidence="6">91603</strain>
        <tissue evidence="6">Leaf</tissue>
    </source>
</reference>
<keyword evidence="1" id="KW-0479">Metal-binding</keyword>
<dbReference type="Pfam" id="PF04770">
    <property type="entry name" value="ZF-HD_dimer"/>
    <property type="match status" value="1"/>
</dbReference>
<dbReference type="GO" id="GO:0003700">
    <property type="term" value="F:DNA-binding transcription factor activity"/>
    <property type="evidence" value="ECO:0007669"/>
    <property type="project" value="TreeGrafter"/>
</dbReference>
<feature type="compositionally biased region" description="Basic and acidic residues" evidence="4">
    <location>
        <begin position="285"/>
        <end position="302"/>
    </location>
</feature>
<reference evidence="6" key="1">
    <citation type="journal article" date="2022" name="Plant J.">
        <title>Strategies of tolerance reflected in two North American maple genomes.</title>
        <authorList>
            <person name="McEvoy S.L."/>
            <person name="Sezen U.U."/>
            <person name="Trouern-Trend A."/>
            <person name="McMahon S.M."/>
            <person name="Schaberg P.G."/>
            <person name="Yang J."/>
            <person name="Wegrzyn J.L."/>
            <person name="Swenson N.G."/>
        </authorList>
    </citation>
    <scope>NUCLEOTIDE SEQUENCE</scope>
    <source>
        <strain evidence="6">91603</strain>
    </source>
</reference>
<organism evidence="6 7">
    <name type="scientific">Acer negundo</name>
    <name type="common">Box elder</name>
    <dbReference type="NCBI Taxonomy" id="4023"/>
    <lineage>
        <taxon>Eukaryota</taxon>
        <taxon>Viridiplantae</taxon>
        <taxon>Streptophyta</taxon>
        <taxon>Embryophyta</taxon>
        <taxon>Tracheophyta</taxon>
        <taxon>Spermatophyta</taxon>
        <taxon>Magnoliopsida</taxon>
        <taxon>eudicotyledons</taxon>
        <taxon>Gunneridae</taxon>
        <taxon>Pentapetalae</taxon>
        <taxon>rosids</taxon>
        <taxon>malvids</taxon>
        <taxon>Sapindales</taxon>
        <taxon>Sapindaceae</taxon>
        <taxon>Hippocastanoideae</taxon>
        <taxon>Acereae</taxon>
        <taxon>Acer</taxon>
    </lineage>
</organism>
<dbReference type="GO" id="GO:0050793">
    <property type="term" value="P:regulation of developmental process"/>
    <property type="evidence" value="ECO:0007669"/>
    <property type="project" value="TreeGrafter"/>
</dbReference>
<evidence type="ECO:0000256" key="3">
    <source>
        <dbReference type="ARBA" id="ARBA00022833"/>
    </source>
</evidence>
<evidence type="ECO:0000313" key="6">
    <source>
        <dbReference type="EMBL" id="KAI9173736.1"/>
    </source>
</evidence>
<feature type="compositionally biased region" description="Polar residues" evidence="4">
    <location>
        <begin position="303"/>
        <end position="321"/>
    </location>
</feature>
<dbReference type="PANTHER" id="PTHR31948">
    <property type="entry name" value="ZINC-FINGER HOMEODOMAIN PROTEIN 2"/>
    <property type="match status" value="1"/>
</dbReference>
<keyword evidence="2" id="KW-0863">Zinc-finger</keyword>
<gene>
    <name evidence="6" type="ORF">LWI28_005668</name>
</gene>
<evidence type="ECO:0000259" key="5">
    <source>
        <dbReference type="PROSITE" id="PS51523"/>
    </source>
</evidence>
<dbReference type="GO" id="GO:0000976">
    <property type="term" value="F:transcription cis-regulatory region binding"/>
    <property type="evidence" value="ECO:0007669"/>
    <property type="project" value="TreeGrafter"/>
</dbReference>
<keyword evidence="3" id="KW-0862">Zinc</keyword>
<evidence type="ECO:0000256" key="2">
    <source>
        <dbReference type="ARBA" id="ARBA00022771"/>
    </source>
</evidence>
<feature type="region of interest" description="Disordered" evidence="4">
    <location>
        <begin position="275"/>
        <end position="344"/>
    </location>
</feature>
<dbReference type="PANTHER" id="PTHR31948:SF148">
    <property type="entry name" value="MINI ZINC FINGER PROTEIN 3"/>
    <property type="match status" value="1"/>
</dbReference>
<evidence type="ECO:0000256" key="4">
    <source>
        <dbReference type="SAM" id="MobiDB-lite"/>
    </source>
</evidence>